<evidence type="ECO:0000313" key="2">
    <source>
        <dbReference type="Proteomes" id="UP000548423"/>
    </source>
</evidence>
<name>A0A852TM27_9BACI</name>
<reference evidence="2" key="2">
    <citation type="submission" date="2020-08" db="EMBL/GenBank/DDBJ databases">
        <title>The Agave Microbiome: Exploring the role of microbial communities in plant adaptations to desert environments.</title>
        <authorList>
            <person name="Partida-Martinez L.P."/>
        </authorList>
    </citation>
    <scope>NUCLEOTIDE SEQUENCE [LARGE SCALE GENOMIC DNA]</scope>
    <source>
        <strain evidence="2">AT2.8</strain>
    </source>
</reference>
<organism evidence="1 2">
    <name type="scientific">Neobacillus niacini</name>
    <dbReference type="NCBI Taxonomy" id="86668"/>
    <lineage>
        <taxon>Bacteria</taxon>
        <taxon>Bacillati</taxon>
        <taxon>Bacillota</taxon>
        <taxon>Bacilli</taxon>
        <taxon>Bacillales</taxon>
        <taxon>Bacillaceae</taxon>
        <taxon>Neobacillus</taxon>
    </lineage>
</organism>
<evidence type="ECO:0000313" key="1">
    <source>
        <dbReference type="EMBL" id="NYE08218.1"/>
    </source>
</evidence>
<reference evidence="2" key="1">
    <citation type="submission" date="2020-07" db="EMBL/GenBank/DDBJ databases">
        <authorList>
            <person name="Partida-Martinez L."/>
            <person name="Huntemann M."/>
            <person name="Clum A."/>
            <person name="Wang J."/>
            <person name="Palaniappan K."/>
            <person name="Ritter S."/>
            <person name="Chen I.-M."/>
            <person name="Stamatis D."/>
            <person name="Reddy T."/>
            <person name="O'Malley R."/>
            <person name="Daum C."/>
            <person name="Shapiro N."/>
            <person name="Ivanova N."/>
            <person name="Kyrpides N."/>
            <person name="Woyke T."/>
        </authorList>
    </citation>
    <scope>NUCLEOTIDE SEQUENCE [LARGE SCALE GENOMIC DNA]</scope>
    <source>
        <strain evidence="2">AT2.8</strain>
    </source>
</reference>
<gene>
    <name evidence="1" type="ORF">F4694_005061</name>
</gene>
<dbReference type="Proteomes" id="UP000548423">
    <property type="component" value="Unassembled WGS sequence"/>
</dbReference>
<sequence>MRLEYRLDDEVKQYPALWNYQNITPVEAVARMTCEFFVKAGETYAVNATAMDPDGTAVLYVSKESYTNDSSDTIYSHIGFEVRELKGTASKLVEGKDVWSHEEILATLHSDFIYLQKEGKFMEFQLDSREIDEDRRCYVFYGTFSGKNR</sequence>
<accession>A0A852TM27</accession>
<dbReference type="EMBL" id="JACCBX010000012">
    <property type="protein sequence ID" value="NYE08218.1"/>
    <property type="molecule type" value="Genomic_DNA"/>
</dbReference>
<comment type="caution">
    <text evidence="1">The sequence shown here is derived from an EMBL/GenBank/DDBJ whole genome shotgun (WGS) entry which is preliminary data.</text>
</comment>
<dbReference type="AlphaFoldDB" id="A0A852TM27"/>
<proteinExistence type="predicted"/>
<protein>
    <submittedName>
        <fullName evidence="1">Uncharacterized protein</fullName>
    </submittedName>
</protein>